<feature type="region of interest" description="Disordered" evidence="1">
    <location>
        <begin position="46"/>
        <end position="66"/>
    </location>
</feature>
<name>A0A0D0GPI8_9SPHI</name>
<evidence type="ECO:0000313" key="3">
    <source>
        <dbReference type="Proteomes" id="UP000032049"/>
    </source>
</evidence>
<dbReference type="Proteomes" id="UP000032049">
    <property type="component" value="Unassembled WGS sequence"/>
</dbReference>
<feature type="compositionally biased region" description="Low complexity" evidence="1">
    <location>
        <begin position="46"/>
        <end position="56"/>
    </location>
</feature>
<dbReference type="OrthoDB" id="758931at2"/>
<sequence>MTIQSCNSKSNGGKDKAVQVESSAAVSAGFDLADVTFKETIQSVDKSSGVSVSTSPSEEKTLTGYERVESTSPKLLTYNHSDLSGTGNNMTNKVIFHYTEKDSILAMYELRIYNAAPNNGLVKSIEGKAGKPAVDRAVKDSGSGVDFRQCVWVKDNVIYFLLQELDKTGVKTSNLAVFKNDNKDIYKLLGQKGYAISPQSLIEEALAKAGK</sequence>
<proteinExistence type="predicted"/>
<evidence type="ECO:0000256" key="1">
    <source>
        <dbReference type="SAM" id="MobiDB-lite"/>
    </source>
</evidence>
<dbReference type="STRING" id="1503925.TH53_15105"/>
<keyword evidence="3" id="KW-1185">Reference proteome</keyword>
<dbReference type="AlphaFoldDB" id="A0A0D0GPI8"/>
<dbReference type="EMBL" id="JXRA01000064">
    <property type="protein sequence ID" value="KIO76396.1"/>
    <property type="molecule type" value="Genomic_DNA"/>
</dbReference>
<accession>A0A0D0GPI8</accession>
<reference evidence="2 3" key="1">
    <citation type="submission" date="2015-01" db="EMBL/GenBank/DDBJ databases">
        <title>Draft genome sequence of Pedobacter sp. NL19 isolated from sludge of an effluent treatment pond in an abandoned uranium mine.</title>
        <authorList>
            <person name="Santos T."/>
            <person name="Caetano T."/>
            <person name="Covas C."/>
            <person name="Cruz A."/>
            <person name="Mendo S."/>
        </authorList>
    </citation>
    <scope>NUCLEOTIDE SEQUENCE [LARGE SCALE GENOMIC DNA]</scope>
    <source>
        <strain evidence="2 3">NL19</strain>
    </source>
</reference>
<evidence type="ECO:0000313" key="2">
    <source>
        <dbReference type="EMBL" id="KIO76396.1"/>
    </source>
</evidence>
<dbReference type="RefSeq" id="WP_041883110.1">
    <property type="nucleotide sequence ID" value="NZ_CP157278.1"/>
</dbReference>
<protein>
    <submittedName>
        <fullName evidence="2">Uncharacterized protein</fullName>
    </submittedName>
</protein>
<comment type="caution">
    <text evidence="2">The sequence shown here is derived from an EMBL/GenBank/DDBJ whole genome shotgun (WGS) entry which is preliminary data.</text>
</comment>
<gene>
    <name evidence="2" type="ORF">TH53_15105</name>
</gene>
<organism evidence="2 3">
    <name type="scientific">Pedobacter lusitanus</name>
    <dbReference type="NCBI Taxonomy" id="1503925"/>
    <lineage>
        <taxon>Bacteria</taxon>
        <taxon>Pseudomonadati</taxon>
        <taxon>Bacteroidota</taxon>
        <taxon>Sphingobacteriia</taxon>
        <taxon>Sphingobacteriales</taxon>
        <taxon>Sphingobacteriaceae</taxon>
        <taxon>Pedobacter</taxon>
    </lineage>
</organism>
<feature type="compositionally biased region" description="Basic and acidic residues" evidence="1">
    <location>
        <begin position="57"/>
        <end position="66"/>
    </location>
</feature>